<dbReference type="EMBL" id="WDRM01000013">
    <property type="protein sequence ID" value="KAB7337364.1"/>
    <property type="molecule type" value="Genomic_DNA"/>
</dbReference>
<keyword evidence="3" id="KW-0732">Signal</keyword>
<dbReference type="EMBL" id="WDRC01000015">
    <property type="protein sequence ID" value="KAB7358596.1"/>
    <property type="molecule type" value="Genomic_DNA"/>
</dbReference>
<gene>
    <name evidence="5" type="ORF">GBB63_06530</name>
    <name evidence="4" type="ORF">GBB73_06165</name>
</gene>
<sequence>MGRNNNPTRGSTIRHVVRTIAAASAAAATLVAGMLVAGTANAASMRDPFERTIQNGNPGLWTNLGTITFSNGNKYENMEQSLGVVDRVNGRNTYCIQADVLYTDTPEGPWSEWTDENSRPDAQRLAWLTDKYNGNKDDLTQAAIAGLIHRELDPIGPEYLQNVQRLGWKDGTSWATYEAKMNELWNEAVANTPENLDMTYKYTTGERKGSVTPSITNGNGAEIAGIQYTVTLNGPAVFDQTKTSTISGTTTNEAIHLPWTATGNGKVTSTVQHKIPKAIRLDSPNQNLMGPTDPQTVSKNIQFDVLNNFKPTIESNQTDHRIEYGHAPEDDLTWHVDPTGGDWIEGATIKSTGTLYYFAKKPVEGRTTVKDGVKAATATVTGDKDGATNHVDAASITMDPGFVKAHKGATPSNLPDTGWYTWVWQITPDMQDADMRQFLPADYDWSDNVLEAESTQHVRNMQPTIKSSVSGAYKTDQSKVTGADGTERPAVQIGSAAASDKTDVVYLEKGSVIRDKVTLGVTDVNGDGKTDTQDWLHTKDGQGEGKETEDNQITLTVNGAIYGGMTREQAEQAQKDTAAGKTVELPKQAVKLATATFTTNKAGDYLISSSDKDKPVAQWKAEDGVDLTNLPSGYATFVFDIENKDQDTESQTGIKPSKDYPFAKDVHEAPFTADETVMFRLTPKLDSTVSSKEVKAGETTIDKLVVAKTNEKDVWPTYPETNVTEGETPKSTPLSLDFHGVLYKVSDDPSAAIEETDTVPENAVKVHEADIKDVTRFGTYTTDSFTLTDTGTYAWHWVMTPSLTGDQNHNPLAALAWRQLTHGRVQHAFGLASEIVRVQGKKPDAPKCEVSTKSQGEVTMENGRADLHDELLLRNCEQAAKAEFELWKQANGDQSGDVLITVTGKVDAVDGAHSPTVTVHETGTYYWREKVYDQTGKLISYGDARKSNETVLVKEKGLASTGVGTPMLLWAGVLAGAGIALALAGSRKRIRL</sequence>
<protein>
    <submittedName>
        <fullName evidence="4">Cell surface protein</fullName>
    </submittedName>
</protein>
<dbReference type="Proteomes" id="UP000430971">
    <property type="component" value="Unassembled WGS sequence"/>
</dbReference>
<evidence type="ECO:0000313" key="5">
    <source>
        <dbReference type="EMBL" id="KAB7358596.1"/>
    </source>
</evidence>
<evidence type="ECO:0000313" key="6">
    <source>
        <dbReference type="Proteomes" id="UP000430971"/>
    </source>
</evidence>
<evidence type="ECO:0000256" key="3">
    <source>
        <dbReference type="SAM" id="SignalP"/>
    </source>
</evidence>
<reference evidence="6 7" key="1">
    <citation type="journal article" date="2019" name="Nat. Med.">
        <title>A library of human gut bacterial isolates paired with longitudinal multiomics data enables mechanistic microbiome research.</title>
        <authorList>
            <person name="Poyet M."/>
            <person name="Groussin M."/>
            <person name="Gibbons S.M."/>
            <person name="Avila-Pacheco J."/>
            <person name="Jiang X."/>
            <person name="Kearney S.M."/>
            <person name="Perrotta A.R."/>
            <person name="Berdy B."/>
            <person name="Zhao S."/>
            <person name="Lieberman T.D."/>
            <person name="Swanson P.K."/>
            <person name="Smith M."/>
            <person name="Roesemann S."/>
            <person name="Alexander J.E."/>
            <person name="Rich S.A."/>
            <person name="Livny J."/>
            <person name="Vlamakis H."/>
            <person name="Clish C."/>
            <person name="Bullock K."/>
            <person name="Deik A."/>
            <person name="Scott J."/>
            <person name="Pierce K.A."/>
            <person name="Xavier R.J."/>
            <person name="Alm E.J."/>
        </authorList>
    </citation>
    <scope>NUCLEOTIDE SEQUENCE [LARGE SCALE GENOMIC DNA]</scope>
    <source>
        <strain evidence="5 7">BIOML-A55</strain>
        <strain evidence="4 6">BIOML-A65</strain>
    </source>
</reference>
<evidence type="ECO:0000313" key="4">
    <source>
        <dbReference type="EMBL" id="KAB7337364.1"/>
    </source>
</evidence>
<feature type="chain" id="PRO_5032911888" evidence="3">
    <location>
        <begin position="43"/>
        <end position="992"/>
    </location>
</feature>
<evidence type="ECO:0000313" key="7">
    <source>
        <dbReference type="Proteomes" id="UP000460881"/>
    </source>
</evidence>
<accession>A0A833IKY9</accession>
<feature type="region of interest" description="Disordered" evidence="1">
    <location>
        <begin position="526"/>
        <end position="548"/>
    </location>
</feature>
<organism evidence="4 6">
    <name type="scientific">Bifidobacterium longum</name>
    <dbReference type="NCBI Taxonomy" id="216816"/>
    <lineage>
        <taxon>Bacteria</taxon>
        <taxon>Bacillati</taxon>
        <taxon>Actinomycetota</taxon>
        <taxon>Actinomycetes</taxon>
        <taxon>Bifidobacteriales</taxon>
        <taxon>Bifidobacteriaceae</taxon>
        <taxon>Bifidobacterium</taxon>
    </lineage>
</organism>
<keyword evidence="2" id="KW-0472">Membrane</keyword>
<proteinExistence type="predicted"/>
<dbReference type="AlphaFoldDB" id="A0A833IKY9"/>
<dbReference type="Proteomes" id="UP000460881">
    <property type="component" value="Unassembled WGS sequence"/>
</dbReference>
<name>A0A833IKY9_BIFLN</name>
<evidence type="ECO:0000256" key="1">
    <source>
        <dbReference type="SAM" id="MobiDB-lite"/>
    </source>
</evidence>
<evidence type="ECO:0000256" key="2">
    <source>
        <dbReference type="SAM" id="Phobius"/>
    </source>
</evidence>
<keyword evidence="2" id="KW-0812">Transmembrane</keyword>
<keyword evidence="2" id="KW-1133">Transmembrane helix</keyword>
<feature type="transmembrane region" description="Helical" evidence="2">
    <location>
        <begin position="967"/>
        <end position="986"/>
    </location>
</feature>
<comment type="caution">
    <text evidence="4">The sequence shown here is derived from an EMBL/GenBank/DDBJ whole genome shotgun (WGS) entry which is preliminary data.</text>
</comment>
<feature type="signal peptide" evidence="3">
    <location>
        <begin position="1"/>
        <end position="42"/>
    </location>
</feature>